<evidence type="ECO:0000256" key="5">
    <source>
        <dbReference type="SAM" id="MobiDB-lite"/>
    </source>
</evidence>
<comment type="subcellular location">
    <subcellularLocation>
        <location evidence="1">Membrane</location>
        <topology evidence="1">Multi-pass membrane protein</topology>
    </subcellularLocation>
</comment>
<feature type="region of interest" description="Disordered" evidence="5">
    <location>
        <begin position="1"/>
        <end position="22"/>
    </location>
</feature>
<dbReference type="EMBL" id="CP009111">
    <property type="protein sequence ID" value="ANS25279.1"/>
    <property type="molecule type" value="Genomic_DNA"/>
</dbReference>
<dbReference type="Pfam" id="PF14378">
    <property type="entry name" value="PAP2_3"/>
    <property type="match status" value="1"/>
</dbReference>
<evidence type="ECO:0000313" key="8">
    <source>
        <dbReference type="EMBL" id="ANS25279.1"/>
    </source>
</evidence>
<keyword evidence="4 6" id="KW-0472">Membrane</keyword>
<feature type="domain" description="Inositolphosphotransferase Aur1/Ipt1" evidence="7">
    <location>
        <begin position="140"/>
        <end position="307"/>
    </location>
</feature>
<evidence type="ECO:0000256" key="1">
    <source>
        <dbReference type="ARBA" id="ARBA00004141"/>
    </source>
</evidence>
<feature type="transmembrane region" description="Helical" evidence="6">
    <location>
        <begin position="295"/>
        <end position="312"/>
    </location>
</feature>
<dbReference type="InterPro" id="IPR026841">
    <property type="entry name" value="Aur1/Ipt1"/>
</dbReference>
<evidence type="ECO:0000256" key="6">
    <source>
        <dbReference type="SAM" id="Phobius"/>
    </source>
</evidence>
<feature type="transmembrane region" description="Helical" evidence="6">
    <location>
        <begin position="271"/>
        <end position="289"/>
    </location>
</feature>
<dbReference type="SUPFAM" id="SSF48317">
    <property type="entry name" value="Acid phosphatase/Vanadium-dependent haloperoxidase"/>
    <property type="match status" value="1"/>
</dbReference>
<dbReference type="PATRIC" id="fig|37919.13.peg.535"/>
<evidence type="ECO:0000256" key="4">
    <source>
        <dbReference type="ARBA" id="ARBA00023136"/>
    </source>
</evidence>
<name>A0A1B1JY42_RHOOP</name>
<dbReference type="PANTHER" id="PTHR31310">
    <property type="match status" value="1"/>
</dbReference>
<gene>
    <name evidence="8" type="ORF">R1CP_02660</name>
</gene>
<feature type="transmembrane region" description="Helical" evidence="6">
    <location>
        <begin position="34"/>
        <end position="51"/>
    </location>
</feature>
<dbReference type="InterPro" id="IPR052185">
    <property type="entry name" value="IPC_Synthase-Related"/>
</dbReference>
<feature type="compositionally biased region" description="Basic and acidic residues" evidence="5">
    <location>
        <begin position="1"/>
        <end position="11"/>
    </location>
</feature>
<proteinExistence type="predicted"/>
<feature type="transmembrane region" description="Helical" evidence="6">
    <location>
        <begin position="183"/>
        <end position="204"/>
    </location>
</feature>
<accession>A0A1B1JY42</accession>
<dbReference type="Proteomes" id="UP000186108">
    <property type="component" value="Chromosome"/>
</dbReference>
<dbReference type="InterPro" id="IPR036938">
    <property type="entry name" value="PAP2/HPO_sf"/>
</dbReference>
<feature type="transmembrane region" description="Helical" evidence="6">
    <location>
        <begin position="243"/>
        <end position="264"/>
    </location>
</feature>
<sequence length="333" mass="37175">MRVDDWSDERSSPANTLPPGTPGASWRRVRFRRAVWCAYLLALAVTIYTLGLPTDRIYQATWIVAGLVAFTIDRPWQDHLRVVRDWLPLIAALVVYDLSRGFAHELGMPVRAEELVSVETWLFGGTIPTVWLQENLLSPTGELPWWTLLTGIVYTSHFIVPWVVAAVFYVYSRDLWSGYMRRVLLLSYLGLVTYILLPSVPPWLAAEGDVISGSVGRVAGFGFGVVPTDVSTRWLEAQSNPVAALPSLHAAFALLVAVALWPFAKNLWSRALLVAYPLAMAFVLVYGGEHYVVDVLAGWAYLGLAVLLARAWESRTTAWPGRAVTAGRPRRRW</sequence>
<dbReference type="PANTHER" id="PTHR31310:SF7">
    <property type="entry name" value="PA-PHOSPHATASE RELATED-FAMILY PROTEIN DDB_G0268928"/>
    <property type="match status" value="1"/>
</dbReference>
<evidence type="ECO:0000259" key="7">
    <source>
        <dbReference type="Pfam" id="PF14378"/>
    </source>
</evidence>
<organism evidence="8 9">
    <name type="scientific">Rhodococcus opacus</name>
    <name type="common">Nocardia opaca</name>
    <dbReference type="NCBI Taxonomy" id="37919"/>
    <lineage>
        <taxon>Bacteria</taxon>
        <taxon>Bacillati</taxon>
        <taxon>Actinomycetota</taxon>
        <taxon>Actinomycetes</taxon>
        <taxon>Mycobacteriales</taxon>
        <taxon>Nocardiaceae</taxon>
        <taxon>Rhodococcus</taxon>
    </lineage>
</organism>
<dbReference type="AlphaFoldDB" id="A0A1B1JY42"/>
<keyword evidence="2 6" id="KW-0812">Transmembrane</keyword>
<dbReference type="Gene3D" id="1.20.144.10">
    <property type="entry name" value="Phosphatidic acid phosphatase type 2/haloperoxidase"/>
    <property type="match status" value="1"/>
</dbReference>
<protein>
    <recommendedName>
        <fullName evidence="7">Inositolphosphotransferase Aur1/Ipt1 domain-containing protein</fullName>
    </recommendedName>
</protein>
<dbReference type="GO" id="GO:0016020">
    <property type="term" value="C:membrane"/>
    <property type="evidence" value="ECO:0007669"/>
    <property type="project" value="UniProtKB-SubCell"/>
</dbReference>
<reference evidence="8 9" key="1">
    <citation type="submission" date="2014-07" db="EMBL/GenBank/DDBJ databases">
        <authorList>
            <person name="Zhang J.E."/>
            <person name="Yang H."/>
            <person name="Guo J."/>
            <person name="Deng Z."/>
            <person name="Luo H."/>
            <person name="Luo M."/>
            <person name="Zhao B."/>
        </authorList>
    </citation>
    <scope>NUCLEOTIDE SEQUENCE [LARGE SCALE GENOMIC DNA]</scope>
    <source>
        <strain evidence="8 9">1CP</strain>
    </source>
</reference>
<feature type="transmembrane region" description="Helical" evidence="6">
    <location>
        <begin position="145"/>
        <end position="171"/>
    </location>
</feature>
<keyword evidence="3 6" id="KW-1133">Transmembrane helix</keyword>
<evidence type="ECO:0000256" key="3">
    <source>
        <dbReference type="ARBA" id="ARBA00022989"/>
    </source>
</evidence>
<evidence type="ECO:0000313" key="9">
    <source>
        <dbReference type="Proteomes" id="UP000186108"/>
    </source>
</evidence>
<evidence type="ECO:0000256" key="2">
    <source>
        <dbReference type="ARBA" id="ARBA00022692"/>
    </source>
</evidence>